<dbReference type="Proteomes" id="UP001057402">
    <property type="component" value="Chromosome 10"/>
</dbReference>
<evidence type="ECO:0000313" key="1">
    <source>
        <dbReference type="EMBL" id="KAI4319248.1"/>
    </source>
</evidence>
<proteinExistence type="predicted"/>
<sequence>MPPLLPQSTLLRHRLLGFLIWQSIVSSLVFFLAKTLVSSLPTISSTASAKTTSSAFLSFLLCFFVFHLSQLLFSSSLASISSPQPTRPAAPWELLLGLFGLAVGKPGDPEWRERASVSVGIGIFVVACGVSGFLGVVAVGWGSGCWDFVGRIVGFRGFVVGLVYGVLYVLQRRWMLRFPIVQRTLFFSFKMGLPSSSRRALELSAVAYVFSAVLGALIPGQFSFQSSLARFLSEQIVFFLAVSAVFLCWELGQHLHQVLHTKRFVFAPPRGSAAAETNPSEPLLAALEESSPGSLTQYLAYLDLCMVSENNVDTWRQAAFFEETGETYKSAIALCLKPLEKLALTSGECLETPAASKTFQLSKQLLSPAELQLDPYSSDLLDNYQLYAWCARIVASLTARSRTEDRYGVAQLTGCNASVVSTLLSCLLAVESFMGKKTQSPSPNQLIGAGGIRWVLPNSGPGDTLSSVSVKRRKAPIHSKAYTVSDILRTSVYQIVSAFYEEMLAGAKSGTLDRDWIGTSKPPFGTRDLLCEKLRLFLDFRVT</sequence>
<evidence type="ECO:0000313" key="2">
    <source>
        <dbReference type="Proteomes" id="UP001057402"/>
    </source>
</evidence>
<protein>
    <submittedName>
        <fullName evidence="1">Uncharacterized protein</fullName>
    </submittedName>
</protein>
<organism evidence="1 2">
    <name type="scientific">Melastoma candidum</name>
    <dbReference type="NCBI Taxonomy" id="119954"/>
    <lineage>
        <taxon>Eukaryota</taxon>
        <taxon>Viridiplantae</taxon>
        <taxon>Streptophyta</taxon>
        <taxon>Embryophyta</taxon>
        <taxon>Tracheophyta</taxon>
        <taxon>Spermatophyta</taxon>
        <taxon>Magnoliopsida</taxon>
        <taxon>eudicotyledons</taxon>
        <taxon>Gunneridae</taxon>
        <taxon>Pentapetalae</taxon>
        <taxon>rosids</taxon>
        <taxon>malvids</taxon>
        <taxon>Myrtales</taxon>
        <taxon>Melastomataceae</taxon>
        <taxon>Melastomatoideae</taxon>
        <taxon>Melastomateae</taxon>
        <taxon>Melastoma</taxon>
    </lineage>
</organism>
<comment type="caution">
    <text evidence="1">The sequence shown here is derived from an EMBL/GenBank/DDBJ whole genome shotgun (WGS) entry which is preliminary data.</text>
</comment>
<reference evidence="2" key="1">
    <citation type="journal article" date="2023" name="Front. Plant Sci.">
        <title>Chromosomal-level genome assembly of Melastoma candidum provides insights into trichome evolution.</title>
        <authorList>
            <person name="Zhong Y."/>
            <person name="Wu W."/>
            <person name="Sun C."/>
            <person name="Zou P."/>
            <person name="Liu Y."/>
            <person name="Dai S."/>
            <person name="Zhou R."/>
        </authorList>
    </citation>
    <scope>NUCLEOTIDE SEQUENCE [LARGE SCALE GENOMIC DNA]</scope>
</reference>
<name>A0ACB9M5I8_9MYRT</name>
<keyword evidence="2" id="KW-1185">Reference proteome</keyword>
<gene>
    <name evidence="1" type="ORF">MLD38_032873</name>
</gene>
<accession>A0ACB9M5I8</accession>
<dbReference type="EMBL" id="CM042889">
    <property type="protein sequence ID" value="KAI4319248.1"/>
    <property type="molecule type" value="Genomic_DNA"/>
</dbReference>